<name>A0AAV2JZC1_KNICA</name>
<dbReference type="GO" id="GO:0007043">
    <property type="term" value="P:cell-cell junction assembly"/>
    <property type="evidence" value="ECO:0007669"/>
    <property type="project" value="TreeGrafter"/>
</dbReference>
<gene>
    <name evidence="9" type="ORF">KC01_LOCUS11436</name>
</gene>
<dbReference type="PANTHER" id="PTHR24027:SF428">
    <property type="entry name" value="CADHERIN 6"/>
    <property type="match status" value="1"/>
</dbReference>
<dbReference type="PROSITE" id="PS50268">
    <property type="entry name" value="CADHERIN_2"/>
    <property type="match status" value="2"/>
</dbReference>
<comment type="subcellular location">
    <subcellularLocation>
        <location evidence="1">Membrane</location>
    </subcellularLocation>
</comment>
<evidence type="ECO:0000313" key="9">
    <source>
        <dbReference type="EMBL" id="CAL1580614.1"/>
    </source>
</evidence>
<keyword evidence="10" id="KW-1185">Reference proteome</keyword>
<reference evidence="9 10" key="1">
    <citation type="submission" date="2024-04" db="EMBL/GenBank/DDBJ databases">
        <authorList>
            <person name="Waldvogel A.-M."/>
            <person name="Schoenle A."/>
        </authorList>
    </citation>
    <scope>NUCLEOTIDE SEQUENCE [LARGE SCALE GENOMIC DNA]</scope>
</reference>
<feature type="region of interest" description="Disordered" evidence="6">
    <location>
        <begin position="1"/>
        <end position="61"/>
    </location>
</feature>
<dbReference type="Gene3D" id="2.60.40.60">
    <property type="entry name" value="Cadherins"/>
    <property type="match status" value="2"/>
</dbReference>
<evidence type="ECO:0000256" key="7">
    <source>
        <dbReference type="SAM" id="Phobius"/>
    </source>
</evidence>
<protein>
    <recommendedName>
        <fullName evidence="8">Cadherin domain-containing protein</fullName>
    </recommendedName>
</protein>
<organism evidence="9 10">
    <name type="scientific">Knipowitschia caucasica</name>
    <name type="common">Caucasian dwarf goby</name>
    <name type="synonym">Pomatoschistus caucasicus</name>
    <dbReference type="NCBI Taxonomy" id="637954"/>
    <lineage>
        <taxon>Eukaryota</taxon>
        <taxon>Metazoa</taxon>
        <taxon>Chordata</taxon>
        <taxon>Craniata</taxon>
        <taxon>Vertebrata</taxon>
        <taxon>Euteleostomi</taxon>
        <taxon>Actinopterygii</taxon>
        <taxon>Neopterygii</taxon>
        <taxon>Teleostei</taxon>
        <taxon>Neoteleostei</taxon>
        <taxon>Acanthomorphata</taxon>
        <taxon>Gobiaria</taxon>
        <taxon>Gobiiformes</taxon>
        <taxon>Gobioidei</taxon>
        <taxon>Gobiidae</taxon>
        <taxon>Gobiinae</taxon>
        <taxon>Knipowitschia</taxon>
    </lineage>
</organism>
<evidence type="ECO:0000256" key="2">
    <source>
        <dbReference type="ARBA" id="ARBA00022737"/>
    </source>
</evidence>
<evidence type="ECO:0000313" key="10">
    <source>
        <dbReference type="Proteomes" id="UP001497482"/>
    </source>
</evidence>
<feature type="region of interest" description="Disordered" evidence="6">
    <location>
        <begin position="301"/>
        <end position="324"/>
    </location>
</feature>
<dbReference type="InterPro" id="IPR039808">
    <property type="entry name" value="Cadherin"/>
</dbReference>
<keyword evidence="4 7" id="KW-0472">Membrane</keyword>
<feature type="compositionally biased region" description="Polar residues" evidence="6">
    <location>
        <begin position="1"/>
        <end position="10"/>
    </location>
</feature>
<dbReference type="GO" id="GO:0008013">
    <property type="term" value="F:beta-catenin binding"/>
    <property type="evidence" value="ECO:0007669"/>
    <property type="project" value="TreeGrafter"/>
</dbReference>
<dbReference type="GO" id="GO:0044331">
    <property type="term" value="P:cell-cell adhesion mediated by cadherin"/>
    <property type="evidence" value="ECO:0007669"/>
    <property type="project" value="TreeGrafter"/>
</dbReference>
<keyword evidence="3 5" id="KW-0106">Calcium</keyword>
<dbReference type="AlphaFoldDB" id="A0AAV2JZC1"/>
<dbReference type="PANTHER" id="PTHR24027">
    <property type="entry name" value="CADHERIN-23"/>
    <property type="match status" value="1"/>
</dbReference>
<dbReference type="EMBL" id="OZ035836">
    <property type="protein sequence ID" value="CAL1580614.1"/>
    <property type="molecule type" value="Genomic_DNA"/>
</dbReference>
<dbReference type="GO" id="GO:0045296">
    <property type="term" value="F:cadherin binding"/>
    <property type="evidence" value="ECO:0007669"/>
    <property type="project" value="TreeGrafter"/>
</dbReference>
<dbReference type="FunFam" id="2.60.40.60:FF:000009">
    <property type="entry name" value="Cadherin 24"/>
    <property type="match status" value="1"/>
</dbReference>
<dbReference type="GO" id="GO:0016339">
    <property type="term" value="P:calcium-dependent cell-cell adhesion via plasma membrane cell adhesion molecules"/>
    <property type="evidence" value="ECO:0007669"/>
    <property type="project" value="TreeGrafter"/>
</dbReference>
<dbReference type="SUPFAM" id="SSF49313">
    <property type="entry name" value="Cadherin-like"/>
    <property type="match status" value="2"/>
</dbReference>
<dbReference type="GO" id="GO:0000902">
    <property type="term" value="P:cell morphogenesis"/>
    <property type="evidence" value="ECO:0007669"/>
    <property type="project" value="TreeGrafter"/>
</dbReference>
<keyword evidence="7" id="KW-0812">Transmembrane</keyword>
<dbReference type="InterPro" id="IPR015919">
    <property type="entry name" value="Cadherin-like_sf"/>
</dbReference>
<dbReference type="GO" id="GO:0099560">
    <property type="term" value="P:synaptic membrane adhesion"/>
    <property type="evidence" value="ECO:0007669"/>
    <property type="project" value="TreeGrafter"/>
</dbReference>
<dbReference type="SMART" id="SM00112">
    <property type="entry name" value="CA"/>
    <property type="match status" value="1"/>
</dbReference>
<dbReference type="GO" id="GO:0034332">
    <property type="term" value="P:adherens junction organization"/>
    <property type="evidence" value="ECO:0007669"/>
    <property type="project" value="TreeGrafter"/>
</dbReference>
<dbReference type="GO" id="GO:0005509">
    <property type="term" value="F:calcium ion binding"/>
    <property type="evidence" value="ECO:0007669"/>
    <property type="project" value="UniProtKB-UniRule"/>
</dbReference>
<feature type="transmembrane region" description="Helical" evidence="7">
    <location>
        <begin position="104"/>
        <end position="120"/>
    </location>
</feature>
<evidence type="ECO:0000259" key="8">
    <source>
        <dbReference type="PROSITE" id="PS50268"/>
    </source>
</evidence>
<sequence length="324" mass="35879">MQQQRENNTFVFGPEVGSSGRTSGGDTVPVRGPSPVERRRREPGHPRAHREFTDQRNTGGADLGDDVWTLAPAGNDVSAELEPCRALHLWNCWFSVMRTLVRSLLLWAAALWLCAAALLLDGRSVEAEGGDMGEGAGLRRVKRGWMWNQFFLQEEYTGSDYQYIGKLQSDQDRGDSAVKYILSGEGAGSIFVLDEENGDLHATRRLDREEKSFYVLRATVVNKRTGLKLEPETEFVIKLHDINDNEPTFSQEVYTGSVPERADIGTSVIQVTATDADDSMYGNSAKLVYSISQGHPYFSVDPNTGEQPRLQVRGPLPAGGPHHL</sequence>
<dbReference type="CDD" id="cd11304">
    <property type="entry name" value="Cadherin_repeat"/>
    <property type="match status" value="2"/>
</dbReference>
<dbReference type="Proteomes" id="UP001497482">
    <property type="component" value="Chromosome 14"/>
</dbReference>
<accession>A0AAV2JZC1</accession>
<keyword evidence="2" id="KW-0677">Repeat</keyword>
<evidence type="ECO:0000256" key="4">
    <source>
        <dbReference type="ARBA" id="ARBA00023136"/>
    </source>
</evidence>
<dbReference type="GO" id="GO:0005912">
    <property type="term" value="C:adherens junction"/>
    <property type="evidence" value="ECO:0007669"/>
    <property type="project" value="TreeGrafter"/>
</dbReference>
<dbReference type="InterPro" id="IPR020894">
    <property type="entry name" value="Cadherin_CS"/>
</dbReference>
<evidence type="ECO:0000256" key="3">
    <source>
        <dbReference type="ARBA" id="ARBA00022837"/>
    </source>
</evidence>
<feature type="domain" description="Cadherin" evidence="8">
    <location>
        <begin position="250"/>
        <end position="305"/>
    </location>
</feature>
<dbReference type="PROSITE" id="PS00232">
    <property type="entry name" value="CADHERIN_1"/>
    <property type="match status" value="1"/>
</dbReference>
<evidence type="ECO:0000256" key="1">
    <source>
        <dbReference type="ARBA" id="ARBA00004370"/>
    </source>
</evidence>
<dbReference type="Pfam" id="PF00028">
    <property type="entry name" value="Cadherin"/>
    <property type="match status" value="2"/>
</dbReference>
<dbReference type="PRINTS" id="PR00205">
    <property type="entry name" value="CADHERIN"/>
</dbReference>
<evidence type="ECO:0000256" key="5">
    <source>
        <dbReference type="PROSITE-ProRule" id="PRU00043"/>
    </source>
</evidence>
<dbReference type="InterPro" id="IPR002126">
    <property type="entry name" value="Cadherin-like_dom"/>
</dbReference>
<dbReference type="GO" id="GO:0007156">
    <property type="term" value="P:homophilic cell adhesion via plasma membrane adhesion molecules"/>
    <property type="evidence" value="ECO:0007669"/>
    <property type="project" value="InterPro"/>
</dbReference>
<feature type="domain" description="Cadherin" evidence="8">
    <location>
        <begin position="169"/>
        <end position="249"/>
    </location>
</feature>
<feature type="compositionally biased region" description="Basic and acidic residues" evidence="6">
    <location>
        <begin position="36"/>
        <end position="54"/>
    </location>
</feature>
<evidence type="ECO:0000256" key="6">
    <source>
        <dbReference type="SAM" id="MobiDB-lite"/>
    </source>
</evidence>
<keyword evidence="7" id="KW-1133">Transmembrane helix</keyword>
<dbReference type="GO" id="GO:0016477">
    <property type="term" value="P:cell migration"/>
    <property type="evidence" value="ECO:0007669"/>
    <property type="project" value="TreeGrafter"/>
</dbReference>
<dbReference type="GO" id="GO:0016342">
    <property type="term" value="C:catenin complex"/>
    <property type="evidence" value="ECO:0007669"/>
    <property type="project" value="TreeGrafter"/>
</dbReference>
<proteinExistence type="predicted"/>